<evidence type="ECO:0000313" key="2">
    <source>
        <dbReference type="Proteomes" id="UP000279446"/>
    </source>
</evidence>
<gene>
    <name evidence="1" type="ORF">EJP82_01175</name>
</gene>
<reference evidence="1 2" key="1">
    <citation type="submission" date="2018-12" db="EMBL/GenBank/DDBJ databases">
        <authorList>
            <person name="Sun L."/>
            <person name="Chen Z."/>
        </authorList>
    </citation>
    <scope>NUCLEOTIDE SEQUENCE [LARGE SCALE GENOMIC DNA]</scope>
    <source>
        <strain evidence="1 2">DSM 15890</strain>
    </source>
</reference>
<organism evidence="1 2">
    <name type="scientific">Paenibacillus anaericanus</name>
    <dbReference type="NCBI Taxonomy" id="170367"/>
    <lineage>
        <taxon>Bacteria</taxon>
        <taxon>Bacillati</taxon>
        <taxon>Bacillota</taxon>
        <taxon>Bacilli</taxon>
        <taxon>Bacillales</taxon>
        <taxon>Paenibacillaceae</taxon>
        <taxon>Paenibacillus</taxon>
    </lineage>
</organism>
<accession>A0A3S1CBU3</accession>
<protein>
    <submittedName>
        <fullName evidence="1">Transcriptional regulator</fullName>
    </submittedName>
</protein>
<keyword evidence="2" id="KW-1185">Reference proteome</keyword>
<dbReference type="EMBL" id="RZNY01000001">
    <property type="protein sequence ID" value="RUT48582.1"/>
    <property type="molecule type" value="Genomic_DNA"/>
</dbReference>
<proteinExistence type="predicted"/>
<evidence type="ECO:0000313" key="1">
    <source>
        <dbReference type="EMBL" id="RUT48582.1"/>
    </source>
</evidence>
<name>A0A3S1CBU3_9BACL</name>
<dbReference type="OrthoDB" id="7568952at2"/>
<sequence length="74" mass="8406">MLGLGKRRTKLGKYLDRQGISQEWIIKNTGISRDGISDLCDEEKGVKPRVGTKQKIISSLRKHGYDVRAGDFWT</sequence>
<dbReference type="Proteomes" id="UP000279446">
    <property type="component" value="Unassembled WGS sequence"/>
</dbReference>
<comment type="caution">
    <text evidence="1">The sequence shown here is derived from an EMBL/GenBank/DDBJ whole genome shotgun (WGS) entry which is preliminary data.</text>
</comment>
<dbReference type="RefSeq" id="WP_127190176.1">
    <property type="nucleotide sequence ID" value="NZ_RZNY01000001.1"/>
</dbReference>
<dbReference type="AlphaFoldDB" id="A0A3S1CBU3"/>